<dbReference type="Proteomes" id="UP000765509">
    <property type="component" value="Unassembled WGS sequence"/>
</dbReference>
<dbReference type="AlphaFoldDB" id="A0A9Q3L580"/>
<protein>
    <submittedName>
        <fullName evidence="2">Uncharacterized protein</fullName>
    </submittedName>
</protein>
<name>A0A9Q3L580_9BASI</name>
<comment type="caution">
    <text evidence="2">The sequence shown here is derived from an EMBL/GenBank/DDBJ whole genome shotgun (WGS) entry which is preliminary data.</text>
</comment>
<feature type="region of interest" description="Disordered" evidence="1">
    <location>
        <begin position="53"/>
        <end position="79"/>
    </location>
</feature>
<sequence>METETPPVQNDDHKPILEEVSLLSPWRIHPNIGYRKEGLPSEQFKFIMEISSHPTATPGRHEKINEEGSYSSKQDEVNI</sequence>
<evidence type="ECO:0000256" key="1">
    <source>
        <dbReference type="SAM" id="MobiDB-lite"/>
    </source>
</evidence>
<accession>A0A9Q3L580</accession>
<dbReference type="EMBL" id="AVOT02147619">
    <property type="protein sequence ID" value="MBW0592306.1"/>
    <property type="molecule type" value="Genomic_DNA"/>
</dbReference>
<gene>
    <name evidence="2" type="ORF">O181_132021</name>
</gene>
<proteinExistence type="predicted"/>
<evidence type="ECO:0000313" key="2">
    <source>
        <dbReference type="EMBL" id="MBW0592306.1"/>
    </source>
</evidence>
<keyword evidence="3" id="KW-1185">Reference proteome</keyword>
<reference evidence="2" key="1">
    <citation type="submission" date="2021-03" db="EMBL/GenBank/DDBJ databases">
        <title>Draft genome sequence of rust myrtle Austropuccinia psidii MF-1, a brazilian biotype.</title>
        <authorList>
            <person name="Quecine M.C."/>
            <person name="Pachon D.M.R."/>
            <person name="Bonatelli M.L."/>
            <person name="Correr F.H."/>
            <person name="Franceschini L.M."/>
            <person name="Leite T.F."/>
            <person name="Margarido G.R.A."/>
            <person name="Almeida C.A."/>
            <person name="Ferrarezi J.A."/>
            <person name="Labate C.A."/>
        </authorList>
    </citation>
    <scope>NUCLEOTIDE SEQUENCE</scope>
    <source>
        <strain evidence="2">MF-1</strain>
    </source>
</reference>
<organism evidence="2 3">
    <name type="scientific">Austropuccinia psidii MF-1</name>
    <dbReference type="NCBI Taxonomy" id="1389203"/>
    <lineage>
        <taxon>Eukaryota</taxon>
        <taxon>Fungi</taxon>
        <taxon>Dikarya</taxon>
        <taxon>Basidiomycota</taxon>
        <taxon>Pucciniomycotina</taxon>
        <taxon>Pucciniomycetes</taxon>
        <taxon>Pucciniales</taxon>
        <taxon>Sphaerophragmiaceae</taxon>
        <taxon>Austropuccinia</taxon>
    </lineage>
</organism>
<evidence type="ECO:0000313" key="3">
    <source>
        <dbReference type="Proteomes" id="UP000765509"/>
    </source>
</evidence>